<evidence type="ECO:0000256" key="1">
    <source>
        <dbReference type="SAM" id="MobiDB-lite"/>
    </source>
</evidence>
<dbReference type="Proteomes" id="UP001142374">
    <property type="component" value="Unassembled WGS sequence"/>
</dbReference>
<dbReference type="RefSeq" id="WP_240976155.1">
    <property type="nucleotide sequence ID" value="NZ_JAATER010000027.1"/>
</dbReference>
<evidence type="ECO:0000313" key="3">
    <source>
        <dbReference type="Proteomes" id="UP001142374"/>
    </source>
</evidence>
<name>A0A9X2RML8_9ACTN</name>
<organism evidence="2 3">
    <name type="scientific">Streptomyces telluris</name>
    <dbReference type="NCBI Taxonomy" id="2720021"/>
    <lineage>
        <taxon>Bacteria</taxon>
        <taxon>Bacillati</taxon>
        <taxon>Actinomycetota</taxon>
        <taxon>Actinomycetes</taxon>
        <taxon>Kitasatosporales</taxon>
        <taxon>Streptomycetaceae</taxon>
        <taxon>Streptomyces</taxon>
    </lineage>
</organism>
<reference evidence="2" key="1">
    <citation type="submission" date="2022-06" db="EMBL/GenBank/DDBJ databases">
        <title>WGS of actinobacteria.</title>
        <authorList>
            <person name="Thawai C."/>
        </authorList>
    </citation>
    <scope>NUCLEOTIDE SEQUENCE</scope>
    <source>
        <strain evidence="2">AA8</strain>
    </source>
</reference>
<protein>
    <submittedName>
        <fullName evidence="2">Uncharacterized protein</fullName>
    </submittedName>
</protein>
<evidence type="ECO:0000313" key="2">
    <source>
        <dbReference type="EMBL" id="MCQ8772077.1"/>
    </source>
</evidence>
<feature type="region of interest" description="Disordered" evidence="1">
    <location>
        <begin position="1"/>
        <end position="29"/>
    </location>
</feature>
<gene>
    <name evidence="2" type="ORF">NQU55_20210</name>
</gene>
<accession>A0A9X2RML8</accession>
<comment type="caution">
    <text evidence="2">The sequence shown here is derived from an EMBL/GenBank/DDBJ whole genome shotgun (WGS) entry which is preliminary data.</text>
</comment>
<dbReference type="AlphaFoldDB" id="A0A9X2RML8"/>
<proteinExistence type="predicted"/>
<keyword evidence="3" id="KW-1185">Reference proteome</keyword>
<dbReference type="EMBL" id="JANIID010000018">
    <property type="protein sequence ID" value="MCQ8772077.1"/>
    <property type="molecule type" value="Genomic_DNA"/>
</dbReference>
<sequence length="138" mass="14515">MKTRAIASPGSHPALAAHRSATPAQRIDPGIAEAVERQAKAMRELSRRAFPEPDVVLDDAPALIEAARAQRRRPAAAAEAAALRRARWPASLRSPGGSPLQPRGAVAECAGVLDAVEPVDAPLGEGLGDLLLVLWQVR</sequence>